<dbReference type="Proteomes" id="UP000436088">
    <property type="component" value="Unassembled WGS sequence"/>
</dbReference>
<keyword evidence="5 6" id="KW-0472">Membrane</keyword>
<reference evidence="7" key="1">
    <citation type="submission" date="2019-09" db="EMBL/GenBank/DDBJ databases">
        <title>Draft genome information of white flower Hibiscus syriacus.</title>
        <authorList>
            <person name="Kim Y.-M."/>
        </authorList>
    </citation>
    <scope>NUCLEOTIDE SEQUENCE [LARGE SCALE GENOMIC DNA]</scope>
    <source>
        <strain evidence="7">YM2019G1</strain>
    </source>
</reference>
<comment type="caution">
    <text evidence="7">The sequence shown here is derived from an EMBL/GenBank/DDBJ whole genome shotgun (WGS) entry which is preliminary data.</text>
</comment>
<evidence type="ECO:0000256" key="5">
    <source>
        <dbReference type="ARBA" id="ARBA00023136"/>
    </source>
</evidence>
<dbReference type="PANTHER" id="PTHR10926:SF29">
    <property type="entry name" value="ALA-INTERACTING SUBUNIT 2-RELATED"/>
    <property type="match status" value="1"/>
</dbReference>
<comment type="subcellular location">
    <subcellularLocation>
        <location evidence="1">Membrane</location>
    </subcellularLocation>
</comment>
<dbReference type="PANTHER" id="PTHR10926">
    <property type="entry name" value="CELL CYCLE CONTROL PROTEIN 50"/>
    <property type="match status" value="1"/>
</dbReference>
<name>A0A6A3AVY0_HIBSY</name>
<protein>
    <submittedName>
        <fullName evidence="7">ALA-interacting subunit 2</fullName>
    </submittedName>
</protein>
<evidence type="ECO:0000256" key="1">
    <source>
        <dbReference type="ARBA" id="ARBA00004370"/>
    </source>
</evidence>
<keyword evidence="3 6" id="KW-0812">Transmembrane</keyword>
<dbReference type="InterPro" id="IPR005045">
    <property type="entry name" value="CDC50/LEM3_fam"/>
</dbReference>
<sequence length="458" mass="52284">MYDLSCAASSPPLQLLHHFPLFLLPPSLSFPRNLLSAAADGTISIFDTEPFVLLKSFRSHKKGINDLAVHPSGKLALSVSSDRCLAMSDEREKELLYARLLFELDNEKRVLSAAPGEWNFIYRCEDDPYLVASASSNGLIRVWDVRMALLLDLLVFNDSVSLFFKRPKFGKSAPKEEDTAEEAAERIAVVERHLEGSEMSETNSDRRRRGDRESAFYLFTQQRLPACKPVLTPPWVITIYFLISFIFVPVGLFTLRASHSVVEIEERYDIECVPTQFSIDKVSYIQNGSIPKNCSLLFKVDKYMKAPIYIYYQLDNYYQNHRRTNIAWKSDQDHKFGKNVYPFNFQNGTWIGGGKLNPRIPLSDQEDLIVWMRISALPSFRKLYGRIEEDLDAGDYVVVHLMNNYNTYSFGGKKKLVLSTSNWLGGKNDFLGLAYVFVGSSSLTVAIVFMLLHLRSQR</sequence>
<dbReference type="SMART" id="SM00320">
    <property type="entry name" value="WD40"/>
    <property type="match status" value="2"/>
</dbReference>
<dbReference type="Gene3D" id="2.130.10.10">
    <property type="entry name" value="YVTN repeat-like/Quinoprotein amine dehydrogenase"/>
    <property type="match status" value="1"/>
</dbReference>
<dbReference type="AlphaFoldDB" id="A0A6A3AVY0"/>
<evidence type="ECO:0000313" key="8">
    <source>
        <dbReference type="Proteomes" id="UP000436088"/>
    </source>
</evidence>
<dbReference type="GO" id="GO:0005794">
    <property type="term" value="C:Golgi apparatus"/>
    <property type="evidence" value="ECO:0007669"/>
    <property type="project" value="TreeGrafter"/>
</dbReference>
<dbReference type="InterPro" id="IPR001680">
    <property type="entry name" value="WD40_rpt"/>
</dbReference>
<dbReference type="Pfam" id="PF03381">
    <property type="entry name" value="CDC50"/>
    <property type="match status" value="1"/>
</dbReference>
<comment type="similarity">
    <text evidence="2">Belongs to the CDC50/LEM3 family.</text>
</comment>
<dbReference type="InterPro" id="IPR036322">
    <property type="entry name" value="WD40_repeat_dom_sf"/>
</dbReference>
<feature type="transmembrane region" description="Helical" evidence="6">
    <location>
        <begin position="430"/>
        <end position="452"/>
    </location>
</feature>
<dbReference type="Pfam" id="PF00400">
    <property type="entry name" value="WD40"/>
    <property type="match status" value="1"/>
</dbReference>
<dbReference type="EMBL" id="VEPZ02000952">
    <property type="protein sequence ID" value="KAE8707948.1"/>
    <property type="molecule type" value="Genomic_DNA"/>
</dbReference>
<feature type="transmembrane region" description="Helical" evidence="6">
    <location>
        <begin position="235"/>
        <end position="255"/>
    </location>
</feature>
<dbReference type="InterPro" id="IPR015943">
    <property type="entry name" value="WD40/YVTN_repeat-like_dom_sf"/>
</dbReference>
<dbReference type="GO" id="GO:0005886">
    <property type="term" value="C:plasma membrane"/>
    <property type="evidence" value="ECO:0007669"/>
    <property type="project" value="TreeGrafter"/>
</dbReference>
<keyword evidence="8" id="KW-1185">Reference proteome</keyword>
<evidence type="ECO:0000313" key="7">
    <source>
        <dbReference type="EMBL" id="KAE8707948.1"/>
    </source>
</evidence>
<dbReference type="SUPFAM" id="SSF50978">
    <property type="entry name" value="WD40 repeat-like"/>
    <property type="match status" value="1"/>
</dbReference>
<keyword evidence="4 6" id="KW-1133">Transmembrane helix</keyword>
<dbReference type="GO" id="GO:0005783">
    <property type="term" value="C:endoplasmic reticulum"/>
    <property type="evidence" value="ECO:0007669"/>
    <property type="project" value="TreeGrafter"/>
</dbReference>
<evidence type="ECO:0000256" key="4">
    <source>
        <dbReference type="ARBA" id="ARBA00022989"/>
    </source>
</evidence>
<gene>
    <name evidence="7" type="ORF">F3Y22_tig00110365pilonHSYRG00025</name>
</gene>
<proteinExistence type="inferred from homology"/>
<accession>A0A6A3AVY0</accession>
<evidence type="ECO:0000256" key="3">
    <source>
        <dbReference type="ARBA" id="ARBA00022692"/>
    </source>
</evidence>
<evidence type="ECO:0000256" key="6">
    <source>
        <dbReference type="SAM" id="Phobius"/>
    </source>
</evidence>
<evidence type="ECO:0000256" key="2">
    <source>
        <dbReference type="ARBA" id="ARBA00009457"/>
    </source>
</evidence>
<organism evidence="7 8">
    <name type="scientific">Hibiscus syriacus</name>
    <name type="common">Rose of Sharon</name>
    <dbReference type="NCBI Taxonomy" id="106335"/>
    <lineage>
        <taxon>Eukaryota</taxon>
        <taxon>Viridiplantae</taxon>
        <taxon>Streptophyta</taxon>
        <taxon>Embryophyta</taxon>
        <taxon>Tracheophyta</taxon>
        <taxon>Spermatophyta</taxon>
        <taxon>Magnoliopsida</taxon>
        <taxon>eudicotyledons</taxon>
        <taxon>Gunneridae</taxon>
        <taxon>Pentapetalae</taxon>
        <taxon>rosids</taxon>
        <taxon>malvids</taxon>
        <taxon>Malvales</taxon>
        <taxon>Malvaceae</taxon>
        <taxon>Malvoideae</taxon>
        <taxon>Hibiscus</taxon>
    </lineage>
</organism>